<dbReference type="Gene3D" id="3.40.50.300">
    <property type="entry name" value="P-loop containing nucleotide triphosphate hydrolases"/>
    <property type="match status" value="1"/>
</dbReference>
<gene>
    <name evidence="1" type="ORF">HTZ77_24310</name>
</gene>
<dbReference type="InterPro" id="IPR027417">
    <property type="entry name" value="P-loop_NTPase"/>
</dbReference>
<keyword evidence="2" id="KW-1185">Reference proteome</keyword>
<dbReference type="Proteomes" id="UP000586042">
    <property type="component" value="Unassembled WGS sequence"/>
</dbReference>
<name>A0A7Y6IBA4_9ACTN</name>
<sequence length="376" mass="40485">MNWLRRARESATLSTRCEHWPSSFQILAADVESLMWARSHLSCTVLPHTFPAGHRETLVVVASDRQVVDAVRTELSRTPTHVVEGFRGQFWQRGTIGSLGAWYCPEGPEGGHAVVRMGEDAWLVAAHSSAVSALAAVRLCREIQRMRLACHRAVTVHSSLVILPGLGGVLFAGASGAGKTTLSLALAQRGGFVVDTDQLYLLDYGGVGMLGAGLPNAHRVGAGTWDRLSQVSGASSVALLRGSSADLDGNPKYGKTWVTALEAEVVHRVASAPAARIDVIVLLTAEHGLVEPRLKGLGRDQAVAWLRRETLAADLLHAEFWLAEPDEIPPTGVTERDIGEVVGRIPMASLHWDPTRHDIGDVLRCLHAKFPGMSVL</sequence>
<evidence type="ECO:0000313" key="1">
    <source>
        <dbReference type="EMBL" id="NUW34538.1"/>
    </source>
</evidence>
<evidence type="ECO:0000313" key="2">
    <source>
        <dbReference type="Proteomes" id="UP000586042"/>
    </source>
</evidence>
<protein>
    <submittedName>
        <fullName evidence="1">Uncharacterized protein</fullName>
    </submittedName>
</protein>
<organism evidence="1 2">
    <name type="scientific">Nonomuraea montanisoli</name>
    <dbReference type="NCBI Taxonomy" id="2741721"/>
    <lineage>
        <taxon>Bacteria</taxon>
        <taxon>Bacillati</taxon>
        <taxon>Actinomycetota</taxon>
        <taxon>Actinomycetes</taxon>
        <taxon>Streptosporangiales</taxon>
        <taxon>Streptosporangiaceae</taxon>
        <taxon>Nonomuraea</taxon>
    </lineage>
</organism>
<comment type="caution">
    <text evidence="1">The sequence shown here is derived from an EMBL/GenBank/DDBJ whole genome shotgun (WGS) entry which is preliminary data.</text>
</comment>
<dbReference type="AlphaFoldDB" id="A0A7Y6IBA4"/>
<proteinExistence type="predicted"/>
<accession>A0A7Y6IBA4</accession>
<dbReference type="SUPFAM" id="SSF52540">
    <property type="entry name" value="P-loop containing nucleoside triphosphate hydrolases"/>
    <property type="match status" value="1"/>
</dbReference>
<dbReference type="EMBL" id="JABWGN010000009">
    <property type="protein sequence ID" value="NUW34538.1"/>
    <property type="molecule type" value="Genomic_DNA"/>
</dbReference>
<reference evidence="1 2" key="1">
    <citation type="submission" date="2020-06" db="EMBL/GenBank/DDBJ databases">
        <title>Nonomuraea sp. SMC257, a novel actinomycete isolated from soil.</title>
        <authorList>
            <person name="Chanama M."/>
        </authorList>
    </citation>
    <scope>NUCLEOTIDE SEQUENCE [LARGE SCALE GENOMIC DNA]</scope>
    <source>
        <strain evidence="1 2">SMC257</strain>
    </source>
</reference>